<accession>A0A9D4DZE5</accession>
<evidence type="ECO:0000313" key="1">
    <source>
        <dbReference type="EMBL" id="KAH3770904.1"/>
    </source>
</evidence>
<evidence type="ECO:0008006" key="3">
    <source>
        <dbReference type="Google" id="ProtNLM"/>
    </source>
</evidence>
<gene>
    <name evidence="1" type="ORF">DPMN_172202</name>
</gene>
<sequence>MGKSTFLTKLALDWCEAALLHNPQHKTTFSDVDTLYEFPFLFHISLRDAIGQREVIKMIKTQIIDNIYTGATRKMTFELLQQILERETCILSMDGLNEWADPLNKCTVPVMANCYTKCVSLITARPWKMADERIKDSEIDRLIEIEGITDPETLTKLMILSLQPAYQKKHTEFTEYVNARQLMQFFKSPWMQTLLASLWMNNKDCNGSLCELYCIVLDLLFKKANAREGYFKKGTTFKCLSNTSYIEPQNEILNGIAKAAFHFTFSSEKSLVFSKAELRNFMSEDQLKFCLNAGLLTVLCNSTEPFHSQPMSFPHETVQEFLAALHIANSKTDVIESLVIKNTNNVLQMSQIIIYLCGLDCGIANKLIHRLTDGDFFNDINHALSEYIVYFQSVNLEAFNTDHKAIENIRKSIDGMDYYSRILAVSFLFQRMMIACLIEAKASGQMDICLKCRDFVFNTYLSESESNALRSLLMFNKSNVRTLILESNLLQKSELLTVLQQSKHCLERVKAKVIPEIHQAFHDSNLQELHMIGRLNDSIISDVLTSLSKLTYLYIEDSTCNKEIHIPFTIKNIELKKITCSAVFLQMLLVHLSSLKHDTVVHFDMCDVNLTECNTSISQALPIDMSNIEVFITQSSIEMYGLLRCAPIVHLTLLTAVDAELASDILLPHSKLETLYLWGTYLGHCALQLPASLHCVSLQTGECSSEWLCSLLIKLSELDHPVECQLWNFEVQTLEKDCGADSNIHVSDLRCKLLSCDMSNIEILVKNGIKELFEIFRDTSIRILNLRNAGCVSHTSDILPTLSKLEELQLWGTYTGHCDLQLPASLHCISLQTGECSSEWLCSLLIKLSELDHPVECELWDFVVQSRGEDCGTDSNIPLSDLRSKLLSCDMSNIEILVHNGIKELFEIFRDTSIGILDVINADCVLQTSEILPTLSKLERLLLWGTYTGHCYLQLPASLHCVGLQTGECSSEWLCSLLIKLSELDHPVKCELFNFVVQSRGEDCGTDSNIPVSDLRSKLLSCDMSNIEILVHNGIKELFEIFRDTSIGILNLRNADCVSHTSDILPTLSKLEKLYLWGTYTGHCALQLPASLNCISLQTGGCSSEWLCSLLIKLTELDHPVKCELWNFVVLSRGEDCGTESNIPVSDLRSKLLSCDMSDIEISITHGIKEQFEIFRDTSIVILALRNADCLLQTSGILPTLSKLEKLYLWGTYTGHCALQLPASLNCISLQRGECSSEWLCSLLIKLSELDHPVKCQLWNVVVQSRGEDCGTNSTMHVSDMRSKLLSCDMSNIEILVHNGNKELFEIFRDTSIGILNLRNADCVSHTSDILPTLSKLEKLYLWGTYTGHCALQLPASLNCISLQTGGCSSEWLCSLLIKLTELDHPVKCELWNFVVLSRGEDCGTESNIPVSDLRSKLLSCDMSDIEISITHGIKEQFEIFRDTSIVILALRNQAFYPHSVN</sequence>
<dbReference type="PANTHER" id="PTHR46312:SF2">
    <property type="entry name" value="NUCLEOTIDE-BINDING OLIGOMERIZATION DOMAIN-CONTAINING PROTEIN 2-LIKE"/>
    <property type="match status" value="1"/>
</dbReference>
<reference evidence="1" key="2">
    <citation type="submission" date="2020-11" db="EMBL/GenBank/DDBJ databases">
        <authorList>
            <person name="McCartney M.A."/>
            <person name="Auch B."/>
            <person name="Kono T."/>
            <person name="Mallez S."/>
            <person name="Becker A."/>
            <person name="Gohl D.M."/>
            <person name="Silverstein K.A.T."/>
            <person name="Koren S."/>
            <person name="Bechman K.B."/>
            <person name="Herman A."/>
            <person name="Abrahante J.E."/>
            <person name="Garbe J."/>
        </authorList>
    </citation>
    <scope>NUCLEOTIDE SEQUENCE</scope>
    <source>
        <strain evidence="1">Duluth1</strain>
        <tissue evidence="1">Whole animal</tissue>
    </source>
</reference>
<organism evidence="1 2">
    <name type="scientific">Dreissena polymorpha</name>
    <name type="common">Zebra mussel</name>
    <name type="synonym">Mytilus polymorpha</name>
    <dbReference type="NCBI Taxonomy" id="45954"/>
    <lineage>
        <taxon>Eukaryota</taxon>
        <taxon>Metazoa</taxon>
        <taxon>Spiralia</taxon>
        <taxon>Lophotrochozoa</taxon>
        <taxon>Mollusca</taxon>
        <taxon>Bivalvia</taxon>
        <taxon>Autobranchia</taxon>
        <taxon>Heteroconchia</taxon>
        <taxon>Euheterodonta</taxon>
        <taxon>Imparidentia</taxon>
        <taxon>Neoheterodontei</taxon>
        <taxon>Myida</taxon>
        <taxon>Dreissenoidea</taxon>
        <taxon>Dreissenidae</taxon>
        <taxon>Dreissena</taxon>
    </lineage>
</organism>
<keyword evidence="2" id="KW-1185">Reference proteome</keyword>
<dbReference type="PANTHER" id="PTHR46312">
    <property type="entry name" value="NACHT DOMAIN-CONTAINING PROTEIN"/>
    <property type="match status" value="1"/>
</dbReference>
<name>A0A9D4DZE5_DREPO</name>
<proteinExistence type="predicted"/>
<dbReference type="Gene3D" id="3.40.50.300">
    <property type="entry name" value="P-loop containing nucleotide triphosphate hydrolases"/>
    <property type="match status" value="1"/>
</dbReference>
<comment type="caution">
    <text evidence="1">The sequence shown here is derived from an EMBL/GenBank/DDBJ whole genome shotgun (WGS) entry which is preliminary data.</text>
</comment>
<dbReference type="InterPro" id="IPR027417">
    <property type="entry name" value="P-loop_NTPase"/>
</dbReference>
<protein>
    <recommendedName>
        <fullName evidence="3">NACHT domain-containing protein</fullName>
    </recommendedName>
</protein>
<reference evidence="1" key="1">
    <citation type="journal article" date="2019" name="bioRxiv">
        <title>The Genome of the Zebra Mussel, Dreissena polymorpha: A Resource for Invasive Species Research.</title>
        <authorList>
            <person name="McCartney M.A."/>
            <person name="Auch B."/>
            <person name="Kono T."/>
            <person name="Mallez S."/>
            <person name="Zhang Y."/>
            <person name="Obille A."/>
            <person name="Becker A."/>
            <person name="Abrahante J.E."/>
            <person name="Garbe J."/>
            <person name="Badalamenti J.P."/>
            <person name="Herman A."/>
            <person name="Mangelson H."/>
            <person name="Liachko I."/>
            <person name="Sullivan S."/>
            <person name="Sone E.D."/>
            <person name="Koren S."/>
            <person name="Silverstein K.A.T."/>
            <person name="Beckman K.B."/>
            <person name="Gohl D.M."/>
        </authorList>
    </citation>
    <scope>NUCLEOTIDE SEQUENCE</scope>
    <source>
        <strain evidence="1">Duluth1</strain>
        <tissue evidence="1">Whole animal</tissue>
    </source>
</reference>
<dbReference type="EMBL" id="JAIWYP010000009">
    <property type="protein sequence ID" value="KAH3770904.1"/>
    <property type="molecule type" value="Genomic_DNA"/>
</dbReference>
<dbReference type="Proteomes" id="UP000828390">
    <property type="component" value="Unassembled WGS sequence"/>
</dbReference>
<evidence type="ECO:0000313" key="2">
    <source>
        <dbReference type="Proteomes" id="UP000828390"/>
    </source>
</evidence>